<evidence type="ECO:0000313" key="2">
    <source>
        <dbReference type="Proteomes" id="UP000199208"/>
    </source>
</evidence>
<evidence type="ECO:0000313" key="1">
    <source>
        <dbReference type="EMBL" id="SCZ77656.1"/>
    </source>
</evidence>
<dbReference type="AlphaFoldDB" id="A0A1G5RUH7"/>
<dbReference type="InterPro" id="IPR003749">
    <property type="entry name" value="ThiS/MoaD-like"/>
</dbReference>
<keyword evidence="2" id="KW-1185">Reference proteome</keyword>
<proteinExistence type="predicted"/>
<protein>
    <submittedName>
        <fullName evidence="1">Sulfur carrier protein ThiS (Thiamine biosynthesis)</fullName>
    </submittedName>
</protein>
<dbReference type="SUPFAM" id="SSF54285">
    <property type="entry name" value="MoaD/ThiS"/>
    <property type="match status" value="1"/>
</dbReference>
<dbReference type="Proteomes" id="UP000199208">
    <property type="component" value="Unassembled WGS sequence"/>
</dbReference>
<reference evidence="1 2" key="1">
    <citation type="submission" date="2016-10" db="EMBL/GenBank/DDBJ databases">
        <authorList>
            <person name="de Groot N.N."/>
        </authorList>
    </citation>
    <scope>NUCLEOTIDE SEQUENCE [LARGE SCALE GENOMIC DNA]</scope>
    <source>
        <strain evidence="1 2">DSM 2784</strain>
    </source>
</reference>
<dbReference type="InterPro" id="IPR016155">
    <property type="entry name" value="Mopterin_synth/thiamin_S_b"/>
</dbReference>
<dbReference type="Gene3D" id="3.10.20.30">
    <property type="match status" value="1"/>
</dbReference>
<dbReference type="STRING" id="1120920.SAMN03080599_00854"/>
<organism evidence="1 2">
    <name type="scientific">Acidaminobacter hydrogenoformans DSM 2784</name>
    <dbReference type="NCBI Taxonomy" id="1120920"/>
    <lineage>
        <taxon>Bacteria</taxon>
        <taxon>Bacillati</taxon>
        <taxon>Bacillota</taxon>
        <taxon>Clostridia</taxon>
        <taxon>Peptostreptococcales</taxon>
        <taxon>Acidaminobacteraceae</taxon>
        <taxon>Acidaminobacter</taxon>
    </lineage>
</organism>
<sequence>MAKESILFSAILALRWVDFVVFLYAKGVRGIRVEVKFSGYIAASLGYREKVIELEPSSTVRDLLALLELPVNKSWVAVSIGGKLRDRTTILKDGDQVLVLPLGGGG</sequence>
<dbReference type="EMBL" id="FMWL01000003">
    <property type="protein sequence ID" value="SCZ77656.1"/>
    <property type="molecule type" value="Genomic_DNA"/>
</dbReference>
<dbReference type="Pfam" id="PF02597">
    <property type="entry name" value="ThiS"/>
    <property type="match status" value="1"/>
</dbReference>
<dbReference type="InterPro" id="IPR012675">
    <property type="entry name" value="Beta-grasp_dom_sf"/>
</dbReference>
<name>A0A1G5RUH7_9FIRM</name>
<dbReference type="CDD" id="cd17040">
    <property type="entry name" value="Ubl_MoaD_like"/>
    <property type="match status" value="1"/>
</dbReference>
<accession>A0A1G5RUH7</accession>
<gene>
    <name evidence="1" type="ORF">SAMN03080599_00854</name>
</gene>